<organism evidence="2 3">
    <name type="scientific">Allacma fusca</name>
    <dbReference type="NCBI Taxonomy" id="39272"/>
    <lineage>
        <taxon>Eukaryota</taxon>
        <taxon>Metazoa</taxon>
        <taxon>Ecdysozoa</taxon>
        <taxon>Arthropoda</taxon>
        <taxon>Hexapoda</taxon>
        <taxon>Collembola</taxon>
        <taxon>Symphypleona</taxon>
        <taxon>Sminthuridae</taxon>
        <taxon>Allacma</taxon>
    </lineage>
</organism>
<evidence type="ECO:0000256" key="1">
    <source>
        <dbReference type="SAM" id="Phobius"/>
    </source>
</evidence>
<name>A0A8J2L6H1_9HEXA</name>
<comment type="caution">
    <text evidence="2">The sequence shown here is derived from an EMBL/GenBank/DDBJ whole genome shotgun (WGS) entry which is preliminary data.</text>
</comment>
<reference evidence="2" key="1">
    <citation type="submission" date="2021-06" db="EMBL/GenBank/DDBJ databases">
        <authorList>
            <person name="Hodson N. C."/>
            <person name="Mongue J. A."/>
            <person name="Jaron S. K."/>
        </authorList>
    </citation>
    <scope>NUCLEOTIDE SEQUENCE</scope>
</reference>
<feature type="transmembrane region" description="Helical" evidence="1">
    <location>
        <begin position="123"/>
        <end position="146"/>
    </location>
</feature>
<dbReference type="Proteomes" id="UP000708208">
    <property type="component" value="Unassembled WGS sequence"/>
</dbReference>
<evidence type="ECO:0000313" key="3">
    <source>
        <dbReference type="Proteomes" id="UP000708208"/>
    </source>
</evidence>
<evidence type="ECO:0000313" key="2">
    <source>
        <dbReference type="EMBL" id="CAG7827091.1"/>
    </source>
</evidence>
<keyword evidence="1" id="KW-1133">Transmembrane helix</keyword>
<feature type="transmembrane region" description="Helical" evidence="1">
    <location>
        <begin position="99"/>
        <end position="117"/>
    </location>
</feature>
<accession>A0A8J2L6H1</accession>
<protein>
    <submittedName>
        <fullName evidence="2">Uncharacterized protein</fullName>
    </submittedName>
</protein>
<dbReference type="AlphaFoldDB" id="A0A8J2L6H1"/>
<gene>
    <name evidence="2" type="ORF">AFUS01_LOCUS37099</name>
</gene>
<sequence length="194" mass="22041">MFPFVVVPLLFDTNTPMLQIWLLFTYSCHYATFEALEDVKIVLIYKSFDDAFKQTRSRIAEAVHSGKLNEANVQAWRQLIKEIQSQCELAGICIMPMQLAFLSNILISGTMCIYVGMNSLGSNVISIATFVFAGTMFLWWIARLYFKVLLAEKITEAEAKIAADLVKMNSAGHNVSVMSQVKYRVFTRILTVFR</sequence>
<keyword evidence="1" id="KW-0472">Membrane</keyword>
<keyword evidence="3" id="KW-1185">Reference proteome</keyword>
<keyword evidence="1" id="KW-0812">Transmembrane</keyword>
<proteinExistence type="predicted"/>
<dbReference type="EMBL" id="CAJVCH010542217">
    <property type="protein sequence ID" value="CAG7827091.1"/>
    <property type="molecule type" value="Genomic_DNA"/>
</dbReference>